<comment type="caution">
    <text evidence="2">The sequence shown here is derived from an EMBL/GenBank/DDBJ whole genome shotgun (WGS) entry which is preliminary data.</text>
</comment>
<dbReference type="RefSeq" id="XP_062650547.1">
    <property type="nucleotide sequence ID" value="XM_062791001.1"/>
</dbReference>
<feature type="compositionally biased region" description="Polar residues" evidence="1">
    <location>
        <begin position="395"/>
        <end position="405"/>
    </location>
</feature>
<keyword evidence="3" id="KW-1185">Reference proteome</keyword>
<feature type="compositionally biased region" description="Polar residues" evidence="1">
    <location>
        <begin position="359"/>
        <end position="370"/>
    </location>
</feature>
<organism evidence="2 3">
    <name type="scientific">Parathielavia appendiculata</name>
    <dbReference type="NCBI Taxonomy" id="2587402"/>
    <lineage>
        <taxon>Eukaryota</taxon>
        <taxon>Fungi</taxon>
        <taxon>Dikarya</taxon>
        <taxon>Ascomycota</taxon>
        <taxon>Pezizomycotina</taxon>
        <taxon>Sordariomycetes</taxon>
        <taxon>Sordariomycetidae</taxon>
        <taxon>Sordariales</taxon>
        <taxon>Chaetomiaceae</taxon>
        <taxon>Parathielavia</taxon>
    </lineage>
</organism>
<dbReference type="EMBL" id="MU853224">
    <property type="protein sequence ID" value="KAK4126776.1"/>
    <property type="molecule type" value="Genomic_DNA"/>
</dbReference>
<feature type="region of interest" description="Disordered" evidence="1">
    <location>
        <begin position="354"/>
        <end position="405"/>
    </location>
</feature>
<evidence type="ECO:0000313" key="3">
    <source>
        <dbReference type="Proteomes" id="UP001302602"/>
    </source>
</evidence>
<proteinExistence type="predicted"/>
<gene>
    <name evidence="2" type="ORF">N657DRAFT_630738</name>
</gene>
<evidence type="ECO:0000256" key="1">
    <source>
        <dbReference type="SAM" id="MobiDB-lite"/>
    </source>
</evidence>
<reference evidence="2" key="1">
    <citation type="journal article" date="2023" name="Mol. Phylogenet. Evol.">
        <title>Genome-scale phylogeny and comparative genomics of the fungal order Sordariales.</title>
        <authorList>
            <person name="Hensen N."/>
            <person name="Bonometti L."/>
            <person name="Westerberg I."/>
            <person name="Brannstrom I.O."/>
            <person name="Guillou S."/>
            <person name="Cros-Aarteil S."/>
            <person name="Calhoun S."/>
            <person name="Haridas S."/>
            <person name="Kuo A."/>
            <person name="Mondo S."/>
            <person name="Pangilinan J."/>
            <person name="Riley R."/>
            <person name="LaButti K."/>
            <person name="Andreopoulos B."/>
            <person name="Lipzen A."/>
            <person name="Chen C."/>
            <person name="Yan M."/>
            <person name="Daum C."/>
            <person name="Ng V."/>
            <person name="Clum A."/>
            <person name="Steindorff A."/>
            <person name="Ohm R.A."/>
            <person name="Martin F."/>
            <person name="Silar P."/>
            <person name="Natvig D.O."/>
            <person name="Lalanne C."/>
            <person name="Gautier V."/>
            <person name="Ament-Velasquez S.L."/>
            <person name="Kruys A."/>
            <person name="Hutchinson M.I."/>
            <person name="Powell A.J."/>
            <person name="Barry K."/>
            <person name="Miller A.N."/>
            <person name="Grigoriev I.V."/>
            <person name="Debuchy R."/>
            <person name="Gladieux P."/>
            <person name="Hiltunen Thoren M."/>
            <person name="Johannesson H."/>
        </authorList>
    </citation>
    <scope>NUCLEOTIDE SEQUENCE</scope>
    <source>
        <strain evidence="2">CBS 731.68</strain>
    </source>
</reference>
<dbReference type="Proteomes" id="UP001302602">
    <property type="component" value="Unassembled WGS sequence"/>
</dbReference>
<dbReference type="AlphaFoldDB" id="A0AAN6U6I5"/>
<feature type="region of interest" description="Disordered" evidence="1">
    <location>
        <begin position="51"/>
        <end position="71"/>
    </location>
</feature>
<evidence type="ECO:0000313" key="2">
    <source>
        <dbReference type="EMBL" id="KAK4126776.1"/>
    </source>
</evidence>
<sequence length="405" mass="45143">MLLANIELSPIDKHRFMNAVYAVGDSIDSFWSLLHKIYVWRRLHAMGIDRSGPRGETRSCHQDDGGRGGERVISAVELDDQNEEEEGESEHPHDRARVIATVLTGFEGISGAYIETELRYTVVMNRLGNIGQAGQETNEFLRTLLAIFIYVFGVAAALNESIGGANTSNPGGRICSAVFLMWFVPSNAKAGLEEEEADYQTTCEGGTDMTFVSIRIGTTRLPPSRLMTVLQALPSIEQPHLPTVTFQLLQRCARHGVPDAAEPCDDSLPRHGNPFFHQATWIQRRRCYVLLLKDGIVGLGRLAAVFLSTSGVFNDCFCWSAYMWHRWLPGNWGREAFYDEDEFAAERTVHRRRRGTFASPMSQRGDSTAGRQAGGTAPSPGRPRNGSVLARNPQEDSNNTVRRWR</sequence>
<reference evidence="2" key="2">
    <citation type="submission" date="2023-05" db="EMBL/GenBank/DDBJ databases">
        <authorList>
            <consortium name="Lawrence Berkeley National Laboratory"/>
            <person name="Steindorff A."/>
            <person name="Hensen N."/>
            <person name="Bonometti L."/>
            <person name="Westerberg I."/>
            <person name="Brannstrom I.O."/>
            <person name="Guillou S."/>
            <person name="Cros-Aarteil S."/>
            <person name="Calhoun S."/>
            <person name="Haridas S."/>
            <person name="Kuo A."/>
            <person name="Mondo S."/>
            <person name="Pangilinan J."/>
            <person name="Riley R."/>
            <person name="Labutti K."/>
            <person name="Andreopoulos B."/>
            <person name="Lipzen A."/>
            <person name="Chen C."/>
            <person name="Yanf M."/>
            <person name="Daum C."/>
            <person name="Ng V."/>
            <person name="Clum A."/>
            <person name="Ohm R."/>
            <person name="Martin F."/>
            <person name="Silar P."/>
            <person name="Natvig D."/>
            <person name="Lalanne C."/>
            <person name="Gautier V."/>
            <person name="Ament-Velasquez S.L."/>
            <person name="Kruys A."/>
            <person name="Hutchinson M.I."/>
            <person name="Powell A.J."/>
            <person name="Barry K."/>
            <person name="Miller A.N."/>
            <person name="Grigoriev I.V."/>
            <person name="Debuchy R."/>
            <person name="Gladieux P."/>
            <person name="Thoren M.H."/>
            <person name="Johannesson H."/>
        </authorList>
    </citation>
    <scope>NUCLEOTIDE SEQUENCE</scope>
    <source>
        <strain evidence="2">CBS 731.68</strain>
    </source>
</reference>
<name>A0AAN6U6I5_9PEZI</name>
<dbReference type="GeneID" id="87827770"/>
<feature type="compositionally biased region" description="Basic and acidic residues" evidence="1">
    <location>
        <begin position="51"/>
        <end position="70"/>
    </location>
</feature>
<accession>A0AAN6U6I5</accession>
<protein>
    <submittedName>
        <fullName evidence="2">Uncharacterized protein</fullName>
    </submittedName>
</protein>